<keyword evidence="3" id="KW-0813">Transport</keyword>
<protein>
    <recommendedName>
        <fullName evidence="12">Mitochondrial import receptor subunit TOM40</fullName>
    </recommendedName>
</protein>
<dbReference type="PANTHER" id="PTHR10802">
    <property type="entry name" value="MITOCHONDRIAL IMPORT RECEPTOR SUBUNIT TOM40"/>
    <property type="match status" value="1"/>
</dbReference>
<evidence type="ECO:0000313" key="10">
    <source>
        <dbReference type="EMBL" id="THH31132.1"/>
    </source>
</evidence>
<keyword evidence="4" id="KW-1134">Transmembrane beta strand</keyword>
<sequence>MTRSVDTYCWQVFMQGGVDDGGNVTLRYNQGWGGNHVTKVQSQISTQPGHSMVQLEHDYQGADHSVNVKAVNPGPLDGTGIFVGSYLQSVTKNLALGFESFLQRQDPVQSELNTQYMAKYTSTDKNWIATAQLQPSGILSATYWQKLSEKVDVAADLQVLAMPDRRDAVATLGAKYDLRFSTFRAQLDSSGKVSALLEQRFAPTFAFLVSGEIDHFKNAAKVGVGVMIESSTLTPEEMGLTPEGMPLPPQ</sequence>
<comment type="caution">
    <text evidence="10">The sequence shown here is derived from an EMBL/GenBank/DDBJ whole genome shotgun (WGS) entry which is preliminary data.</text>
</comment>
<dbReference type="CDD" id="cd07305">
    <property type="entry name" value="Porin3_Tom40"/>
    <property type="match status" value="1"/>
</dbReference>
<keyword evidence="11" id="KW-1185">Reference proteome</keyword>
<evidence type="ECO:0000256" key="8">
    <source>
        <dbReference type="ARBA" id="ARBA00023128"/>
    </source>
</evidence>
<keyword evidence="8" id="KW-0496">Mitochondrion</keyword>
<dbReference type="InterPro" id="IPR037930">
    <property type="entry name" value="Tom40"/>
</dbReference>
<evidence type="ECO:0000256" key="7">
    <source>
        <dbReference type="ARBA" id="ARBA00022927"/>
    </source>
</evidence>
<organism evidence="10 11">
    <name type="scientific">Antrodiella citrinella</name>
    <dbReference type="NCBI Taxonomy" id="2447956"/>
    <lineage>
        <taxon>Eukaryota</taxon>
        <taxon>Fungi</taxon>
        <taxon>Dikarya</taxon>
        <taxon>Basidiomycota</taxon>
        <taxon>Agaricomycotina</taxon>
        <taxon>Agaricomycetes</taxon>
        <taxon>Polyporales</taxon>
        <taxon>Steccherinaceae</taxon>
        <taxon>Antrodiella</taxon>
    </lineage>
</organism>
<evidence type="ECO:0000256" key="6">
    <source>
        <dbReference type="ARBA" id="ARBA00022787"/>
    </source>
</evidence>
<dbReference type="GO" id="GO:0005741">
    <property type="term" value="C:mitochondrial outer membrane"/>
    <property type="evidence" value="ECO:0007669"/>
    <property type="project" value="UniProtKB-SubCell"/>
</dbReference>
<dbReference type="EMBL" id="SGPM01000056">
    <property type="protein sequence ID" value="THH31132.1"/>
    <property type="molecule type" value="Genomic_DNA"/>
</dbReference>
<keyword evidence="7" id="KW-0653">Protein transport</keyword>
<keyword evidence="9" id="KW-0472">Membrane</keyword>
<evidence type="ECO:0000313" key="11">
    <source>
        <dbReference type="Proteomes" id="UP000308730"/>
    </source>
</evidence>
<evidence type="ECO:0008006" key="12">
    <source>
        <dbReference type="Google" id="ProtNLM"/>
    </source>
</evidence>
<evidence type="ECO:0000256" key="9">
    <source>
        <dbReference type="ARBA" id="ARBA00023136"/>
    </source>
</evidence>
<dbReference type="Gene3D" id="2.40.160.10">
    <property type="entry name" value="Porin"/>
    <property type="match status" value="1"/>
</dbReference>
<reference evidence="10 11" key="1">
    <citation type="submission" date="2019-02" db="EMBL/GenBank/DDBJ databases">
        <title>Genome sequencing of the rare red list fungi Antrodiella citrinella (Flaviporus citrinellus).</title>
        <authorList>
            <person name="Buettner E."/>
            <person name="Kellner H."/>
        </authorList>
    </citation>
    <scope>NUCLEOTIDE SEQUENCE [LARGE SCALE GENOMIC DNA]</scope>
    <source>
        <strain evidence="10 11">DSM 108506</strain>
    </source>
</reference>
<dbReference type="AlphaFoldDB" id="A0A4S4MXI3"/>
<comment type="similarity">
    <text evidence="2">Belongs to the Tom40 family.</text>
</comment>
<name>A0A4S4MXI3_9APHY</name>
<dbReference type="GO" id="GO:0008320">
    <property type="term" value="F:protein transmembrane transporter activity"/>
    <property type="evidence" value="ECO:0007669"/>
    <property type="project" value="InterPro"/>
</dbReference>
<evidence type="ECO:0000256" key="2">
    <source>
        <dbReference type="ARBA" id="ARBA00010510"/>
    </source>
</evidence>
<dbReference type="Pfam" id="PF01459">
    <property type="entry name" value="Porin_3"/>
    <property type="match status" value="1"/>
</dbReference>
<dbReference type="OrthoDB" id="19656at2759"/>
<accession>A0A4S4MXI3</accession>
<dbReference type="GO" id="GO:0030150">
    <property type="term" value="P:protein import into mitochondrial matrix"/>
    <property type="evidence" value="ECO:0007669"/>
    <property type="project" value="InterPro"/>
</dbReference>
<evidence type="ECO:0000256" key="4">
    <source>
        <dbReference type="ARBA" id="ARBA00022452"/>
    </source>
</evidence>
<dbReference type="InterPro" id="IPR023614">
    <property type="entry name" value="Porin_dom_sf"/>
</dbReference>
<keyword evidence="5" id="KW-0812">Transmembrane</keyword>
<keyword evidence="6" id="KW-1000">Mitochondrion outer membrane</keyword>
<evidence type="ECO:0000256" key="1">
    <source>
        <dbReference type="ARBA" id="ARBA00004374"/>
    </source>
</evidence>
<dbReference type="InterPro" id="IPR027246">
    <property type="entry name" value="Porin_Euk/Tom40"/>
</dbReference>
<evidence type="ECO:0000256" key="5">
    <source>
        <dbReference type="ARBA" id="ARBA00022692"/>
    </source>
</evidence>
<proteinExistence type="inferred from homology"/>
<gene>
    <name evidence="10" type="ORF">EUX98_g3041</name>
</gene>
<dbReference type="Proteomes" id="UP000308730">
    <property type="component" value="Unassembled WGS sequence"/>
</dbReference>
<comment type="subcellular location">
    <subcellularLocation>
        <location evidence="1">Mitochondrion outer membrane</location>
        <topology evidence="1">Multi-pass membrane protein</topology>
    </subcellularLocation>
</comment>
<evidence type="ECO:0000256" key="3">
    <source>
        <dbReference type="ARBA" id="ARBA00022448"/>
    </source>
</evidence>